<reference evidence="2 3" key="1">
    <citation type="submission" date="2019-03" db="EMBL/GenBank/DDBJ databases">
        <title>Genomic Encyclopedia of Type Strains, Phase III (KMG-III): the genomes of soil and plant-associated and newly described type strains.</title>
        <authorList>
            <person name="Whitman W."/>
        </authorList>
    </citation>
    <scope>NUCLEOTIDE SEQUENCE [LARGE SCALE GENOMIC DNA]</scope>
    <source>
        <strain evidence="2 3">VKM Ac-2575</strain>
    </source>
</reference>
<evidence type="ECO:0000313" key="2">
    <source>
        <dbReference type="EMBL" id="TDU86940.1"/>
    </source>
</evidence>
<keyword evidence="3" id="KW-1185">Reference proteome</keyword>
<accession>A0A4R7T528</accession>
<keyword evidence="1" id="KW-0472">Membrane</keyword>
<keyword evidence="1" id="KW-0812">Transmembrane</keyword>
<dbReference type="AlphaFoldDB" id="A0A4R7T528"/>
<dbReference type="Proteomes" id="UP000295151">
    <property type="component" value="Unassembled WGS sequence"/>
</dbReference>
<gene>
    <name evidence="2" type="ORF">EV138_0457</name>
</gene>
<dbReference type="EMBL" id="SOCE01000001">
    <property type="protein sequence ID" value="TDU86940.1"/>
    <property type="molecule type" value="Genomic_DNA"/>
</dbReference>
<organism evidence="2 3">
    <name type="scientific">Kribbella voronezhensis</name>
    <dbReference type="NCBI Taxonomy" id="2512212"/>
    <lineage>
        <taxon>Bacteria</taxon>
        <taxon>Bacillati</taxon>
        <taxon>Actinomycetota</taxon>
        <taxon>Actinomycetes</taxon>
        <taxon>Propionibacteriales</taxon>
        <taxon>Kribbellaceae</taxon>
        <taxon>Kribbella</taxon>
    </lineage>
</organism>
<evidence type="ECO:0000256" key="1">
    <source>
        <dbReference type="SAM" id="Phobius"/>
    </source>
</evidence>
<comment type="caution">
    <text evidence="2">The sequence shown here is derived from an EMBL/GenBank/DDBJ whole genome shotgun (WGS) entry which is preliminary data.</text>
</comment>
<feature type="transmembrane region" description="Helical" evidence="1">
    <location>
        <begin position="6"/>
        <end position="24"/>
    </location>
</feature>
<evidence type="ECO:0000313" key="3">
    <source>
        <dbReference type="Proteomes" id="UP000295151"/>
    </source>
</evidence>
<proteinExistence type="predicted"/>
<sequence>MIPGMWALILVTSVLMILMARDIARDLRDR</sequence>
<protein>
    <submittedName>
        <fullName evidence="2">Uncharacterized protein</fullName>
    </submittedName>
</protein>
<name>A0A4R7T528_9ACTN</name>
<keyword evidence="1" id="KW-1133">Transmembrane helix</keyword>